<feature type="domain" description="Sulfatase N-terminal" evidence="8">
    <location>
        <begin position="236"/>
        <end position="515"/>
    </location>
</feature>
<keyword evidence="2" id="KW-1003">Cell membrane</keyword>
<evidence type="ECO:0000256" key="5">
    <source>
        <dbReference type="ARBA" id="ARBA00022989"/>
    </source>
</evidence>
<dbReference type="PANTHER" id="PTHR30443">
    <property type="entry name" value="INNER MEMBRANE PROTEIN"/>
    <property type="match status" value="1"/>
</dbReference>
<comment type="subcellular location">
    <subcellularLocation>
        <location evidence="1">Cell membrane</location>
        <topology evidence="1">Multi-pass membrane protein</topology>
    </subcellularLocation>
</comment>
<dbReference type="CDD" id="cd16017">
    <property type="entry name" value="LptA"/>
    <property type="match status" value="1"/>
</dbReference>
<reference evidence="9" key="1">
    <citation type="submission" date="2018-06" db="EMBL/GenBank/DDBJ databases">
        <authorList>
            <person name="Zhirakovskaya E."/>
        </authorList>
    </citation>
    <scope>NUCLEOTIDE SEQUENCE</scope>
</reference>
<dbReference type="GO" id="GO:0016776">
    <property type="term" value="F:phosphotransferase activity, phosphate group as acceptor"/>
    <property type="evidence" value="ECO:0007669"/>
    <property type="project" value="TreeGrafter"/>
</dbReference>
<dbReference type="GO" id="GO:0005886">
    <property type="term" value="C:plasma membrane"/>
    <property type="evidence" value="ECO:0007669"/>
    <property type="project" value="UniProtKB-SubCell"/>
</dbReference>
<evidence type="ECO:0000256" key="7">
    <source>
        <dbReference type="SAM" id="Phobius"/>
    </source>
</evidence>
<gene>
    <name evidence="9" type="ORF">MNBD_NITROSPINAE01-934</name>
</gene>
<proteinExistence type="predicted"/>
<organism evidence="9">
    <name type="scientific">hydrothermal vent metagenome</name>
    <dbReference type="NCBI Taxonomy" id="652676"/>
    <lineage>
        <taxon>unclassified sequences</taxon>
        <taxon>metagenomes</taxon>
        <taxon>ecological metagenomes</taxon>
    </lineage>
</organism>
<dbReference type="InterPro" id="IPR000917">
    <property type="entry name" value="Sulfatase_N"/>
</dbReference>
<dbReference type="AlphaFoldDB" id="A0A3B1BLW6"/>
<protein>
    <recommendedName>
        <fullName evidence="8">Sulfatase N-terminal domain-containing protein</fullName>
    </recommendedName>
</protein>
<evidence type="ECO:0000313" key="9">
    <source>
        <dbReference type="EMBL" id="VAX15531.1"/>
    </source>
</evidence>
<accession>A0A3B1BLW6</accession>
<keyword evidence="6 7" id="KW-0472">Membrane</keyword>
<feature type="transmembrane region" description="Helical" evidence="7">
    <location>
        <begin position="21"/>
        <end position="42"/>
    </location>
</feature>
<dbReference type="InterPro" id="IPR040423">
    <property type="entry name" value="PEA_transferase"/>
</dbReference>
<dbReference type="InterPro" id="IPR017850">
    <property type="entry name" value="Alkaline_phosphatase_core_sf"/>
</dbReference>
<keyword evidence="3" id="KW-0808">Transferase</keyword>
<sequence>MGKQRHGDLDSGHKGDSLFGGALKIVNNILFTLLATGVLVLSDLSFRAYKGNLPLRFEGEDLYELIGLVFLMSLLSTRMKRFMAFAFIMFLSFIQMVHIVFYGTMIFPFEIWLGFTQAGEIADTLKVLYTSAIAPLGIISIFSVCLFWLIKKMDGKLLGFRYTGIVILIILSLPAIRSYFVNHNFGKQPRVNEHTVRAMIGSLSYFSGRVLPAKLSRPTYAKEKHPVLENADVNANIIFVLGESLRYDHMSLYGYKRKTTPLLDGMVDDKNFIFRKAVSAGVSTDTAVPSIFNVVEGEGAYEKLYTSNTCLFTLARSAGFATHFMSAQGENYLKHIYNYICPGDMDTYYNGSMTTGDYNNGVMDMELFKNLEQIDFSKNNFIVLQQRGSHAPYSKRYTPEFEKFKNKKGDSFRVTMNNEYDNSVLYTDAFLKKVFKFVKSHAGKKPLYVVFTSDHGESLGEDEYYFHAHIHETLFRVPFIFYGVNGEAEVMNMIKSLPQFPRHYDISQILVSLMGYKRTYVYNGTGVHYVSGADMNGFAGYMTVEVKDGKIVEIKKFFD</sequence>
<keyword evidence="4 7" id="KW-0812">Transmembrane</keyword>
<evidence type="ECO:0000259" key="8">
    <source>
        <dbReference type="Pfam" id="PF00884"/>
    </source>
</evidence>
<feature type="transmembrane region" description="Helical" evidence="7">
    <location>
        <begin position="162"/>
        <end position="180"/>
    </location>
</feature>
<feature type="transmembrane region" description="Helical" evidence="7">
    <location>
        <begin position="84"/>
        <end position="107"/>
    </location>
</feature>
<evidence type="ECO:0000256" key="4">
    <source>
        <dbReference type="ARBA" id="ARBA00022692"/>
    </source>
</evidence>
<evidence type="ECO:0000256" key="6">
    <source>
        <dbReference type="ARBA" id="ARBA00023136"/>
    </source>
</evidence>
<dbReference type="SUPFAM" id="SSF53649">
    <property type="entry name" value="Alkaline phosphatase-like"/>
    <property type="match status" value="1"/>
</dbReference>
<dbReference type="EMBL" id="UOGC01000011">
    <property type="protein sequence ID" value="VAX15531.1"/>
    <property type="molecule type" value="Genomic_DNA"/>
</dbReference>
<evidence type="ECO:0000256" key="2">
    <source>
        <dbReference type="ARBA" id="ARBA00022475"/>
    </source>
</evidence>
<evidence type="ECO:0000256" key="1">
    <source>
        <dbReference type="ARBA" id="ARBA00004651"/>
    </source>
</evidence>
<evidence type="ECO:0000256" key="3">
    <source>
        <dbReference type="ARBA" id="ARBA00022679"/>
    </source>
</evidence>
<feature type="transmembrane region" description="Helical" evidence="7">
    <location>
        <begin position="127"/>
        <end position="150"/>
    </location>
</feature>
<keyword evidence="5 7" id="KW-1133">Transmembrane helix</keyword>
<name>A0A3B1BLW6_9ZZZZ</name>
<dbReference type="Pfam" id="PF00884">
    <property type="entry name" value="Sulfatase"/>
    <property type="match status" value="1"/>
</dbReference>
<dbReference type="Gene3D" id="3.40.720.10">
    <property type="entry name" value="Alkaline Phosphatase, subunit A"/>
    <property type="match status" value="1"/>
</dbReference>
<dbReference type="PANTHER" id="PTHR30443:SF0">
    <property type="entry name" value="PHOSPHOETHANOLAMINE TRANSFERASE EPTA"/>
    <property type="match status" value="1"/>
</dbReference>
<dbReference type="GO" id="GO:0009244">
    <property type="term" value="P:lipopolysaccharide core region biosynthetic process"/>
    <property type="evidence" value="ECO:0007669"/>
    <property type="project" value="TreeGrafter"/>
</dbReference>
<dbReference type="InterPro" id="IPR058130">
    <property type="entry name" value="PEA_transf_C"/>
</dbReference>